<proteinExistence type="predicted"/>
<keyword evidence="2" id="KW-1185">Reference proteome</keyword>
<dbReference type="Proteomes" id="UP001177670">
    <property type="component" value="Unassembled WGS sequence"/>
</dbReference>
<protein>
    <submittedName>
        <fullName evidence="1">Uncharacterized protein</fullName>
    </submittedName>
</protein>
<gene>
    <name evidence="1" type="ORF">K0M31_007985</name>
</gene>
<evidence type="ECO:0000313" key="2">
    <source>
        <dbReference type="Proteomes" id="UP001177670"/>
    </source>
</evidence>
<evidence type="ECO:0000313" key="1">
    <source>
        <dbReference type="EMBL" id="KAK1135214.1"/>
    </source>
</evidence>
<name>A0AA40GCI3_9HYME</name>
<dbReference type="AlphaFoldDB" id="A0AA40GCI3"/>
<dbReference type="EMBL" id="JAHYIQ010000002">
    <property type="protein sequence ID" value="KAK1135214.1"/>
    <property type="molecule type" value="Genomic_DNA"/>
</dbReference>
<accession>A0AA40GCI3</accession>
<organism evidence="1 2">
    <name type="scientific">Melipona bicolor</name>
    <dbReference type="NCBI Taxonomy" id="60889"/>
    <lineage>
        <taxon>Eukaryota</taxon>
        <taxon>Metazoa</taxon>
        <taxon>Ecdysozoa</taxon>
        <taxon>Arthropoda</taxon>
        <taxon>Hexapoda</taxon>
        <taxon>Insecta</taxon>
        <taxon>Pterygota</taxon>
        <taxon>Neoptera</taxon>
        <taxon>Endopterygota</taxon>
        <taxon>Hymenoptera</taxon>
        <taxon>Apocrita</taxon>
        <taxon>Aculeata</taxon>
        <taxon>Apoidea</taxon>
        <taxon>Anthophila</taxon>
        <taxon>Apidae</taxon>
        <taxon>Melipona</taxon>
    </lineage>
</organism>
<sequence>MRSLLLSAATLGKENDEYLQAINSAEKSHACTTSSFSWFRFRLAKTRLQTATTLVCALSPRNPGLTEAKVDDSAEEARVLAHTRILLHIRGDSSEGSIPAVTSKARQSFVTSSRLVVVR</sequence>
<reference evidence="1" key="1">
    <citation type="submission" date="2021-10" db="EMBL/GenBank/DDBJ databases">
        <title>Melipona bicolor Genome sequencing and assembly.</title>
        <authorList>
            <person name="Araujo N.S."/>
            <person name="Arias M.C."/>
        </authorList>
    </citation>
    <scope>NUCLEOTIDE SEQUENCE</scope>
    <source>
        <strain evidence="1">USP_2M_L1-L4_2017</strain>
        <tissue evidence="1">Whole body</tissue>
    </source>
</reference>
<comment type="caution">
    <text evidence="1">The sequence shown here is derived from an EMBL/GenBank/DDBJ whole genome shotgun (WGS) entry which is preliminary data.</text>
</comment>